<evidence type="ECO:0000313" key="14">
    <source>
        <dbReference type="Ensembl" id="ENSSAUP00010007424.1"/>
    </source>
</evidence>
<comment type="subunit">
    <text evidence="9">Heterodimer of DFFA and DFFB. Interacts with H1-1.</text>
</comment>
<dbReference type="PANTHER" id="PTHR13067:SF2">
    <property type="entry name" value="CASPASE-ACTIVATED DNASE"/>
    <property type="match status" value="1"/>
</dbReference>
<evidence type="ECO:0000256" key="10">
    <source>
        <dbReference type="ARBA" id="ARBA00069517"/>
    </source>
</evidence>
<reference evidence="14" key="3">
    <citation type="submission" date="2025-09" db="UniProtKB">
        <authorList>
            <consortium name="Ensembl"/>
        </authorList>
    </citation>
    <scope>IDENTIFICATION</scope>
</reference>
<dbReference type="GO" id="GO:0005737">
    <property type="term" value="C:cytoplasm"/>
    <property type="evidence" value="ECO:0007669"/>
    <property type="project" value="UniProtKB-SubCell"/>
</dbReference>
<keyword evidence="6" id="KW-0378">Hydrolase</keyword>
<keyword evidence="3" id="KW-0963">Cytoplasm</keyword>
<evidence type="ECO:0000259" key="13">
    <source>
        <dbReference type="PROSITE" id="PS51135"/>
    </source>
</evidence>
<dbReference type="FunFam" id="3.10.20.10:FF:000006">
    <property type="entry name" value="DNA fragmentation factor subunit beta"/>
    <property type="match status" value="1"/>
</dbReference>
<evidence type="ECO:0000256" key="9">
    <source>
        <dbReference type="ARBA" id="ARBA00064007"/>
    </source>
</evidence>
<evidence type="ECO:0000313" key="15">
    <source>
        <dbReference type="Proteomes" id="UP000472265"/>
    </source>
</evidence>
<dbReference type="Ensembl" id="ENSSAUT00010007948.1">
    <property type="protein sequence ID" value="ENSSAUP00010007424.1"/>
    <property type="gene ID" value="ENSSAUG00010003698.1"/>
</dbReference>
<evidence type="ECO:0000256" key="2">
    <source>
        <dbReference type="ARBA" id="ARBA00004496"/>
    </source>
</evidence>
<evidence type="ECO:0000256" key="3">
    <source>
        <dbReference type="ARBA" id="ARBA00022490"/>
    </source>
</evidence>
<feature type="region of interest" description="Disordered" evidence="12">
    <location>
        <begin position="1"/>
        <end position="33"/>
    </location>
</feature>
<evidence type="ECO:0000256" key="11">
    <source>
        <dbReference type="PROSITE-ProRule" id="PRU00447"/>
    </source>
</evidence>
<keyword evidence="4 11" id="KW-0053">Apoptosis</keyword>
<dbReference type="Gene3D" id="6.10.140.170">
    <property type="match status" value="1"/>
</dbReference>
<dbReference type="GO" id="GO:0005634">
    <property type="term" value="C:nucleus"/>
    <property type="evidence" value="ECO:0007669"/>
    <property type="project" value="UniProtKB-SubCell"/>
</dbReference>
<dbReference type="SUPFAM" id="SSF54060">
    <property type="entry name" value="His-Me finger endonucleases"/>
    <property type="match status" value="1"/>
</dbReference>
<dbReference type="AlphaFoldDB" id="A0A671TZF2"/>
<protein>
    <recommendedName>
        <fullName evidence="10">DNA fragmentation factor subunit beta</fullName>
    </recommendedName>
</protein>
<dbReference type="GeneTree" id="ENSGT00390000014490"/>
<evidence type="ECO:0000256" key="12">
    <source>
        <dbReference type="SAM" id="MobiDB-lite"/>
    </source>
</evidence>
<dbReference type="SMART" id="SM00266">
    <property type="entry name" value="CAD"/>
    <property type="match status" value="1"/>
</dbReference>
<dbReference type="Pfam" id="PF09230">
    <property type="entry name" value="DFF40"/>
    <property type="match status" value="2"/>
</dbReference>
<sequence>MPPVTQRQWRKMNTGGQQHTTAPCGHPDEEEDGSGRYKLRTVFNRTMFGLFNKQKPVKIRGCGESRKYGIAAKDVKELLKKGCKLLQLPLSGAHVCLYADGTNVTEEFFQTLPNNTELVLLSGDQAWSGGVVYDIGQLLSTGLHSDDLVEAAKGLLSDEQAPKRRKILNDLLLNLDDRSELESREEDEDWFKGVDTRFKTKSAYMKFNCESRIRGYMKEVKLILLKNPQVSGRTSNSLAYGLCSQLGEATKSIQKAKVKAEFQKASECLGEMLKAARYNGCYFDRTEKEPDRLCTQEGWFTCQGSFDLDMCRSLHSINPYSSQESRIVFSTWNLDHRIEKKRTVIPALLEALQNHKSTDVNLNYFYRLLFTRENLKLVHIVCHKKGAHNLLCDTKKIYRQASTTDKGRQKAKGKKRRLM</sequence>
<dbReference type="Pfam" id="PF02017">
    <property type="entry name" value="CIDE-N"/>
    <property type="match status" value="1"/>
</dbReference>
<comment type="function">
    <text evidence="8">Nuclease that induces DNA fragmentation and chromatin condensation during apoptosis. Degrades naked DNA and induces apoptotic morphology.</text>
</comment>
<evidence type="ECO:0000256" key="7">
    <source>
        <dbReference type="ARBA" id="ARBA00023242"/>
    </source>
</evidence>
<dbReference type="PROSITE" id="PS51135">
    <property type="entry name" value="CIDE_N"/>
    <property type="match status" value="1"/>
</dbReference>
<keyword evidence="15" id="KW-1185">Reference proteome</keyword>
<dbReference type="InterPro" id="IPR003508">
    <property type="entry name" value="CIDE-N_dom"/>
</dbReference>
<keyword evidence="5" id="KW-0540">Nuclease</keyword>
<dbReference type="PANTHER" id="PTHR13067">
    <property type="entry name" value="CASPASE-ACTIVATED DNASE"/>
    <property type="match status" value="1"/>
</dbReference>
<evidence type="ECO:0000256" key="8">
    <source>
        <dbReference type="ARBA" id="ARBA00053660"/>
    </source>
</evidence>
<dbReference type="GO" id="GO:0016787">
    <property type="term" value="F:hydrolase activity"/>
    <property type="evidence" value="ECO:0007669"/>
    <property type="project" value="UniProtKB-KW"/>
</dbReference>
<dbReference type="InterPro" id="IPR039729">
    <property type="entry name" value="DFF40"/>
</dbReference>
<name>A0A671TZF2_SPAAU</name>
<evidence type="ECO:0000256" key="6">
    <source>
        <dbReference type="ARBA" id="ARBA00022801"/>
    </source>
</evidence>
<feature type="domain" description="CIDE-N" evidence="13">
    <location>
        <begin position="53"/>
        <end position="129"/>
    </location>
</feature>
<dbReference type="GO" id="GO:0004520">
    <property type="term" value="F:DNA endonuclease activity"/>
    <property type="evidence" value="ECO:0007669"/>
    <property type="project" value="InterPro"/>
</dbReference>
<comment type="subcellular location">
    <subcellularLocation>
        <location evidence="2">Cytoplasm</location>
    </subcellularLocation>
    <subcellularLocation>
        <location evidence="1">Nucleus</location>
    </subcellularLocation>
</comment>
<evidence type="ECO:0000256" key="1">
    <source>
        <dbReference type="ARBA" id="ARBA00004123"/>
    </source>
</evidence>
<accession>A0A671TZF2</accession>
<dbReference type="SUPFAM" id="SSF54277">
    <property type="entry name" value="CAD &amp; PB1 domains"/>
    <property type="match status" value="1"/>
</dbReference>
<organism evidence="14 15">
    <name type="scientific">Sparus aurata</name>
    <name type="common">Gilthead sea bream</name>
    <dbReference type="NCBI Taxonomy" id="8175"/>
    <lineage>
        <taxon>Eukaryota</taxon>
        <taxon>Metazoa</taxon>
        <taxon>Chordata</taxon>
        <taxon>Craniata</taxon>
        <taxon>Vertebrata</taxon>
        <taxon>Euteleostomi</taxon>
        <taxon>Actinopterygii</taxon>
        <taxon>Neopterygii</taxon>
        <taxon>Teleostei</taxon>
        <taxon>Neoteleostei</taxon>
        <taxon>Acanthomorphata</taxon>
        <taxon>Eupercaria</taxon>
        <taxon>Spariformes</taxon>
        <taxon>Sparidae</taxon>
        <taxon>Sparus</taxon>
    </lineage>
</organism>
<dbReference type="InterPro" id="IPR044925">
    <property type="entry name" value="His-Me_finger_sf"/>
</dbReference>
<dbReference type="Proteomes" id="UP000472265">
    <property type="component" value="Chromosome 7"/>
</dbReference>
<proteinExistence type="predicted"/>
<evidence type="ECO:0000256" key="4">
    <source>
        <dbReference type="ARBA" id="ARBA00022703"/>
    </source>
</evidence>
<dbReference type="GO" id="GO:0006309">
    <property type="term" value="P:apoptotic DNA fragmentation"/>
    <property type="evidence" value="ECO:0007669"/>
    <property type="project" value="InterPro"/>
</dbReference>
<reference evidence="14" key="1">
    <citation type="submission" date="2021-04" db="EMBL/GenBank/DDBJ databases">
        <authorList>
            <consortium name="Wellcome Sanger Institute Data Sharing"/>
        </authorList>
    </citation>
    <scope>NUCLEOTIDE SEQUENCE [LARGE SCALE GENOMIC DNA]</scope>
</reference>
<dbReference type="Gene3D" id="3.10.20.10">
    <property type="match status" value="1"/>
</dbReference>
<keyword evidence="7" id="KW-0539">Nucleus</keyword>
<evidence type="ECO:0000256" key="5">
    <source>
        <dbReference type="ARBA" id="ARBA00022722"/>
    </source>
</evidence>
<dbReference type="InterPro" id="IPR015311">
    <property type="entry name" value="DFF40_C"/>
</dbReference>
<reference evidence="14" key="2">
    <citation type="submission" date="2025-08" db="UniProtKB">
        <authorList>
            <consortium name="Ensembl"/>
        </authorList>
    </citation>
    <scope>IDENTIFICATION</scope>
</reference>
<gene>
    <name evidence="14" type="primary">DFFB</name>
    <name evidence="14" type="synonym">dffb</name>
</gene>
<dbReference type="InParanoid" id="A0A671TZF2"/>